<dbReference type="SUPFAM" id="SSF48208">
    <property type="entry name" value="Six-hairpin glycosidases"/>
    <property type="match status" value="1"/>
</dbReference>
<name>A0A8J3Q2S5_9ACTN</name>
<dbReference type="Gene3D" id="1.50.10.10">
    <property type="match status" value="1"/>
</dbReference>
<reference evidence="1" key="1">
    <citation type="submission" date="2021-01" db="EMBL/GenBank/DDBJ databases">
        <title>Whole genome shotgun sequence of Rhizocola hellebori NBRC 109834.</title>
        <authorList>
            <person name="Komaki H."/>
            <person name="Tamura T."/>
        </authorList>
    </citation>
    <scope>NUCLEOTIDE SEQUENCE</scope>
    <source>
        <strain evidence="1">NBRC 109834</strain>
    </source>
</reference>
<gene>
    <name evidence="1" type="ORF">Rhe02_07210</name>
</gene>
<dbReference type="RefSeq" id="WP_203906592.1">
    <property type="nucleotide sequence ID" value="NZ_BONY01000003.1"/>
</dbReference>
<proteinExistence type="predicted"/>
<dbReference type="EMBL" id="BONY01000003">
    <property type="protein sequence ID" value="GIH02654.1"/>
    <property type="molecule type" value="Genomic_DNA"/>
</dbReference>
<keyword evidence="2" id="KW-1185">Reference proteome</keyword>
<dbReference type="InterPro" id="IPR012341">
    <property type="entry name" value="6hp_glycosidase-like_sf"/>
</dbReference>
<comment type="caution">
    <text evidence="1">The sequence shown here is derived from an EMBL/GenBank/DDBJ whole genome shotgun (WGS) entry which is preliminary data.</text>
</comment>
<accession>A0A8J3Q2S5</accession>
<dbReference type="Proteomes" id="UP000612899">
    <property type="component" value="Unassembled WGS sequence"/>
</dbReference>
<evidence type="ECO:0000313" key="2">
    <source>
        <dbReference type="Proteomes" id="UP000612899"/>
    </source>
</evidence>
<dbReference type="AlphaFoldDB" id="A0A8J3Q2S5"/>
<sequence length="348" mass="38366">MLPDLSQLPHVPGVISATQVRAAAQSIARQQEPSGAIPWYTEDADGNPGHVNAWDHIEAAMALSVAGMQAQSRLAYRWLRDQQRPDGSWPAKWVLGEVAEAAGESNHAAYLATGVWHETLRSGDRAFAAEMWPGVVKAVGYVLSLQQPTGEVWWNRDQDGNPGELALLAGCSSIYHSLRCATALASYMDDPQPDWEFAAYELGQAICHRRDLFADKSRFAMDWYYPVLCGAVTGRAATEHLKAGWDTFVVDRLGCRCVSDEPWITGAETCELIITLVAAGDREVAMNLLRAMQFLRHEDGSYWTGYQIVDNNFWPFDRSTYTAAALVLAVDCLSGTTGAADLFKHTPW</sequence>
<protein>
    <submittedName>
        <fullName evidence="1">Prenyltransferase</fullName>
    </submittedName>
</protein>
<dbReference type="InterPro" id="IPR008928">
    <property type="entry name" value="6-hairpin_glycosidase_sf"/>
</dbReference>
<dbReference type="GO" id="GO:0005975">
    <property type="term" value="P:carbohydrate metabolic process"/>
    <property type="evidence" value="ECO:0007669"/>
    <property type="project" value="InterPro"/>
</dbReference>
<organism evidence="1 2">
    <name type="scientific">Rhizocola hellebori</name>
    <dbReference type="NCBI Taxonomy" id="1392758"/>
    <lineage>
        <taxon>Bacteria</taxon>
        <taxon>Bacillati</taxon>
        <taxon>Actinomycetota</taxon>
        <taxon>Actinomycetes</taxon>
        <taxon>Micromonosporales</taxon>
        <taxon>Micromonosporaceae</taxon>
        <taxon>Rhizocola</taxon>
    </lineage>
</organism>
<evidence type="ECO:0000313" key="1">
    <source>
        <dbReference type="EMBL" id="GIH02654.1"/>
    </source>
</evidence>